<evidence type="ECO:0000259" key="2">
    <source>
        <dbReference type="Pfam" id="PF15870"/>
    </source>
</evidence>
<feature type="region of interest" description="Disordered" evidence="1">
    <location>
        <begin position="137"/>
        <end position="328"/>
    </location>
</feature>
<feature type="compositionally biased region" description="Low complexity" evidence="1">
    <location>
        <begin position="348"/>
        <end position="363"/>
    </location>
</feature>
<dbReference type="AlphaFoldDB" id="A0A2A2KL94"/>
<dbReference type="Pfam" id="PF15870">
    <property type="entry name" value="EloA-BP1"/>
    <property type="match status" value="1"/>
</dbReference>
<feature type="compositionally biased region" description="Basic and acidic residues" evidence="1">
    <location>
        <begin position="140"/>
        <end position="170"/>
    </location>
</feature>
<organism evidence="3 4">
    <name type="scientific">Diploscapter pachys</name>
    <dbReference type="NCBI Taxonomy" id="2018661"/>
    <lineage>
        <taxon>Eukaryota</taxon>
        <taxon>Metazoa</taxon>
        <taxon>Ecdysozoa</taxon>
        <taxon>Nematoda</taxon>
        <taxon>Chromadorea</taxon>
        <taxon>Rhabditida</taxon>
        <taxon>Rhabditina</taxon>
        <taxon>Rhabditomorpha</taxon>
        <taxon>Rhabditoidea</taxon>
        <taxon>Rhabditidae</taxon>
        <taxon>Diploscapter</taxon>
    </lineage>
</organism>
<evidence type="ECO:0000256" key="1">
    <source>
        <dbReference type="SAM" id="MobiDB-lite"/>
    </source>
</evidence>
<protein>
    <recommendedName>
        <fullName evidence="2">RNA exonuclease 1 homolog-like domain-containing protein</fullName>
    </recommendedName>
</protein>
<dbReference type="InterPro" id="IPR031736">
    <property type="entry name" value="REXO1-like_dom"/>
</dbReference>
<feature type="compositionally biased region" description="Polar residues" evidence="1">
    <location>
        <begin position="1"/>
        <end position="23"/>
    </location>
</feature>
<proteinExistence type="predicted"/>
<gene>
    <name evidence="3" type="ORF">WR25_15320</name>
</gene>
<reference evidence="3 4" key="1">
    <citation type="journal article" date="2017" name="Curr. Biol.">
        <title>Genome architecture and evolution of a unichromosomal asexual nematode.</title>
        <authorList>
            <person name="Fradin H."/>
            <person name="Zegar C."/>
            <person name="Gutwein M."/>
            <person name="Lucas J."/>
            <person name="Kovtun M."/>
            <person name="Corcoran D."/>
            <person name="Baugh L.R."/>
            <person name="Kiontke K."/>
            <person name="Gunsalus K."/>
            <person name="Fitch D.H."/>
            <person name="Piano F."/>
        </authorList>
    </citation>
    <scope>NUCLEOTIDE SEQUENCE [LARGE SCALE GENOMIC DNA]</scope>
    <source>
        <strain evidence="3">PF1309</strain>
    </source>
</reference>
<feature type="domain" description="RNA exonuclease 1 homolog-like" evidence="2">
    <location>
        <begin position="376"/>
        <end position="449"/>
    </location>
</feature>
<feature type="region of interest" description="Disordered" evidence="1">
    <location>
        <begin position="1"/>
        <end position="27"/>
    </location>
</feature>
<accession>A0A2A2KL94</accession>
<keyword evidence="4" id="KW-1185">Reference proteome</keyword>
<evidence type="ECO:0000313" key="4">
    <source>
        <dbReference type="Proteomes" id="UP000218231"/>
    </source>
</evidence>
<comment type="caution">
    <text evidence="3">The sequence shown here is derived from an EMBL/GenBank/DDBJ whole genome shotgun (WGS) entry which is preliminary data.</text>
</comment>
<feature type="compositionally biased region" description="Low complexity" evidence="1">
    <location>
        <begin position="95"/>
        <end position="111"/>
    </location>
</feature>
<evidence type="ECO:0000313" key="3">
    <source>
        <dbReference type="EMBL" id="PAV74705.1"/>
    </source>
</evidence>
<feature type="region of interest" description="Disordered" evidence="1">
    <location>
        <begin position="346"/>
        <end position="368"/>
    </location>
</feature>
<sequence length="455" mass="50485">MDPAKTGQNSESPQEYETSTAESFTPYGAASQMPSQIFSDYVGTFSSTSTSMYAPDNLFAPPNYDQSASVYAPAVDVGATASYSYTASFAMSPGTSKSATTTASSESVTATSVPKAAKFKPPTKQEIKQNFPVYIPTPINKEKKTKKEEYIPKPAEKKTDKEIKVEKNSNTDEPILIDDDDDVQIVKEKKSNLKKSKKAPVFEEDLFGDNGSEKEKPSTSKRHKSSDSEEAPIKKKKGEVAGFSKKSERESFDEEDNFPNEDKKRIARAAPGTKIAAPTRQRSHKNFETQLAERNKKFVEEMMSKEKEKLTQPKKPLTQEELYGEKKKEMKPMSVSVAKLVAEKVKSKPGTSSSKAGPSSGKPENSSKVDFKAELKDIMSRKVPLQTRIANLKLLFWQLIDYFKQAQAMKMAVDEEKAILDKCLSSTGYTVAVRNAITRIRKENAEGTAEKKEKC</sequence>
<dbReference type="EMBL" id="LIAE01008288">
    <property type="protein sequence ID" value="PAV74705.1"/>
    <property type="molecule type" value="Genomic_DNA"/>
</dbReference>
<feature type="region of interest" description="Disordered" evidence="1">
    <location>
        <begin position="92"/>
        <end position="111"/>
    </location>
</feature>
<dbReference type="Proteomes" id="UP000218231">
    <property type="component" value="Unassembled WGS sequence"/>
</dbReference>
<name>A0A2A2KL94_9BILA</name>
<feature type="compositionally biased region" description="Basic and acidic residues" evidence="1">
    <location>
        <begin position="285"/>
        <end position="311"/>
    </location>
</feature>